<dbReference type="EMBL" id="VSRR010145338">
    <property type="protein sequence ID" value="MPD05296.1"/>
    <property type="molecule type" value="Genomic_DNA"/>
</dbReference>
<organism evidence="2 3">
    <name type="scientific">Portunus trituberculatus</name>
    <name type="common">Swimming crab</name>
    <name type="synonym">Neptunus trituberculatus</name>
    <dbReference type="NCBI Taxonomy" id="210409"/>
    <lineage>
        <taxon>Eukaryota</taxon>
        <taxon>Metazoa</taxon>
        <taxon>Ecdysozoa</taxon>
        <taxon>Arthropoda</taxon>
        <taxon>Crustacea</taxon>
        <taxon>Multicrustacea</taxon>
        <taxon>Malacostraca</taxon>
        <taxon>Eumalacostraca</taxon>
        <taxon>Eucarida</taxon>
        <taxon>Decapoda</taxon>
        <taxon>Pleocyemata</taxon>
        <taxon>Brachyura</taxon>
        <taxon>Eubrachyura</taxon>
        <taxon>Portunoidea</taxon>
        <taxon>Portunidae</taxon>
        <taxon>Portuninae</taxon>
        <taxon>Portunus</taxon>
    </lineage>
</organism>
<protein>
    <submittedName>
        <fullName evidence="2">Uncharacterized protein</fullName>
    </submittedName>
</protein>
<evidence type="ECO:0000313" key="2">
    <source>
        <dbReference type="EMBL" id="MPD05296.1"/>
    </source>
</evidence>
<proteinExistence type="predicted"/>
<feature type="region of interest" description="Disordered" evidence="1">
    <location>
        <begin position="27"/>
        <end position="90"/>
    </location>
</feature>
<feature type="compositionally biased region" description="Basic and acidic residues" evidence="1">
    <location>
        <begin position="28"/>
        <end position="37"/>
    </location>
</feature>
<gene>
    <name evidence="2" type="ORF">E2C01_101030</name>
</gene>
<sequence>MSCQKNNENLLEEEEELEVFWKYSLKSKSSERVERKQSGGRGSKVQREGHVLHSVGGSQRSEAASSSLPSIYESFPDRHGAANSMLPCAP</sequence>
<accession>A0A5B7KEK4</accession>
<reference evidence="2 3" key="1">
    <citation type="submission" date="2019-05" db="EMBL/GenBank/DDBJ databases">
        <title>Another draft genome of Portunus trituberculatus and its Hox gene families provides insights of decapod evolution.</title>
        <authorList>
            <person name="Jeong J.-H."/>
            <person name="Song I."/>
            <person name="Kim S."/>
            <person name="Choi T."/>
            <person name="Kim D."/>
            <person name="Ryu S."/>
            <person name="Kim W."/>
        </authorList>
    </citation>
    <scope>NUCLEOTIDE SEQUENCE [LARGE SCALE GENOMIC DNA]</scope>
    <source>
        <tissue evidence="2">Muscle</tissue>
    </source>
</reference>
<feature type="compositionally biased region" description="Polar residues" evidence="1">
    <location>
        <begin position="56"/>
        <end position="69"/>
    </location>
</feature>
<keyword evidence="3" id="KW-1185">Reference proteome</keyword>
<dbReference type="Proteomes" id="UP000324222">
    <property type="component" value="Unassembled WGS sequence"/>
</dbReference>
<name>A0A5B7KEK4_PORTR</name>
<dbReference type="AlphaFoldDB" id="A0A5B7KEK4"/>
<comment type="caution">
    <text evidence="2">The sequence shown here is derived from an EMBL/GenBank/DDBJ whole genome shotgun (WGS) entry which is preliminary data.</text>
</comment>
<evidence type="ECO:0000256" key="1">
    <source>
        <dbReference type="SAM" id="MobiDB-lite"/>
    </source>
</evidence>
<evidence type="ECO:0000313" key="3">
    <source>
        <dbReference type="Proteomes" id="UP000324222"/>
    </source>
</evidence>